<name>A0A392SX48_9FABA</name>
<reference evidence="1 2" key="1">
    <citation type="journal article" date="2018" name="Front. Plant Sci.">
        <title>Red Clover (Trifolium pratense) and Zigzag Clover (T. medium) - A Picture of Genomic Similarities and Differences.</title>
        <authorList>
            <person name="Dluhosova J."/>
            <person name="Istvanek J."/>
            <person name="Nedelnik J."/>
            <person name="Repkova J."/>
        </authorList>
    </citation>
    <scope>NUCLEOTIDE SEQUENCE [LARGE SCALE GENOMIC DNA]</scope>
    <source>
        <strain evidence="2">cv. 10/8</strain>
        <tissue evidence="1">Leaf</tissue>
    </source>
</reference>
<evidence type="ECO:0000313" key="1">
    <source>
        <dbReference type="EMBL" id="MCI53022.1"/>
    </source>
</evidence>
<dbReference type="EMBL" id="LXQA010456563">
    <property type="protein sequence ID" value="MCI53022.1"/>
    <property type="molecule type" value="Genomic_DNA"/>
</dbReference>
<feature type="non-terminal residue" evidence="1">
    <location>
        <position position="70"/>
    </location>
</feature>
<comment type="caution">
    <text evidence="1">The sequence shown here is derived from an EMBL/GenBank/DDBJ whole genome shotgun (WGS) entry which is preliminary data.</text>
</comment>
<proteinExistence type="predicted"/>
<dbReference type="Proteomes" id="UP000265520">
    <property type="component" value="Unassembled WGS sequence"/>
</dbReference>
<accession>A0A392SX48</accession>
<sequence>MAILAVTMNIKKKPKIKGQKTCHGRAKASPTVVIDTTDGKIASGKLPTAVPMLHTAVAVPKLAIGNFSSL</sequence>
<evidence type="ECO:0000313" key="2">
    <source>
        <dbReference type="Proteomes" id="UP000265520"/>
    </source>
</evidence>
<organism evidence="1 2">
    <name type="scientific">Trifolium medium</name>
    <dbReference type="NCBI Taxonomy" id="97028"/>
    <lineage>
        <taxon>Eukaryota</taxon>
        <taxon>Viridiplantae</taxon>
        <taxon>Streptophyta</taxon>
        <taxon>Embryophyta</taxon>
        <taxon>Tracheophyta</taxon>
        <taxon>Spermatophyta</taxon>
        <taxon>Magnoliopsida</taxon>
        <taxon>eudicotyledons</taxon>
        <taxon>Gunneridae</taxon>
        <taxon>Pentapetalae</taxon>
        <taxon>rosids</taxon>
        <taxon>fabids</taxon>
        <taxon>Fabales</taxon>
        <taxon>Fabaceae</taxon>
        <taxon>Papilionoideae</taxon>
        <taxon>50 kb inversion clade</taxon>
        <taxon>NPAAA clade</taxon>
        <taxon>Hologalegina</taxon>
        <taxon>IRL clade</taxon>
        <taxon>Trifolieae</taxon>
        <taxon>Trifolium</taxon>
    </lineage>
</organism>
<dbReference type="AlphaFoldDB" id="A0A392SX48"/>
<keyword evidence="2" id="KW-1185">Reference proteome</keyword>
<protein>
    <submittedName>
        <fullName evidence="1">Uncharacterized protein</fullName>
    </submittedName>
</protein>